<dbReference type="PANTHER" id="PTHR33607:SF2">
    <property type="entry name" value="ENDONUCLEASE-1"/>
    <property type="match status" value="1"/>
</dbReference>
<gene>
    <name evidence="4" type="ORF">TH3_21788</name>
</gene>
<evidence type="ECO:0000256" key="2">
    <source>
        <dbReference type="ARBA" id="ARBA00022722"/>
    </source>
</evidence>
<reference evidence="4 5" key="1">
    <citation type="journal article" date="2012" name="J. Bacteriol.">
        <title>Genome sequence of Thalassospira xiamenensis type strain M-5.</title>
        <authorList>
            <person name="Lai Q."/>
            <person name="Shao Z."/>
        </authorList>
    </citation>
    <scope>NUCLEOTIDE SEQUENCE [LARGE SCALE GENOMIC DNA]</scope>
    <source>
        <strain evidence="4 5">M-5</strain>
    </source>
</reference>
<dbReference type="Proteomes" id="UP000007127">
    <property type="component" value="Plasmid"/>
</dbReference>
<dbReference type="GO" id="GO:0016787">
    <property type="term" value="F:hydrolase activity"/>
    <property type="evidence" value="ECO:0007669"/>
    <property type="project" value="UniProtKB-KW"/>
</dbReference>
<organism evidence="4 5">
    <name type="scientific">Thalassospira xiamenensis M-5 = DSM 17429</name>
    <dbReference type="NCBI Taxonomy" id="1123366"/>
    <lineage>
        <taxon>Bacteria</taxon>
        <taxon>Pseudomonadati</taxon>
        <taxon>Pseudomonadota</taxon>
        <taxon>Alphaproteobacteria</taxon>
        <taxon>Rhodospirillales</taxon>
        <taxon>Thalassospiraceae</taxon>
        <taxon>Thalassospira</taxon>
    </lineage>
</organism>
<evidence type="ECO:0000313" key="5">
    <source>
        <dbReference type="Proteomes" id="UP000007127"/>
    </source>
</evidence>
<dbReference type="Pfam" id="PF04231">
    <property type="entry name" value="Endonuclease_1"/>
    <property type="match status" value="1"/>
</dbReference>
<dbReference type="AlphaFoldDB" id="A0AB72UJR8"/>
<evidence type="ECO:0000313" key="4">
    <source>
        <dbReference type="EMBL" id="AJD54430.1"/>
    </source>
</evidence>
<proteinExistence type="inferred from homology"/>
<dbReference type="GO" id="GO:0004519">
    <property type="term" value="F:endonuclease activity"/>
    <property type="evidence" value="ECO:0007669"/>
    <property type="project" value="UniProtKB-KW"/>
</dbReference>
<dbReference type="EMBL" id="CP004389">
    <property type="protein sequence ID" value="AJD54430.1"/>
    <property type="molecule type" value="Genomic_DNA"/>
</dbReference>
<dbReference type="SUPFAM" id="SSF54060">
    <property type="entry name" value="His-Me finger endonucleases"/>
    <property type="match status" value="1"/>
</dbReference>
<dbReference type="PANTHER" id="PTHR33607">
    <property type="entry name" value="ENDONUCLEASE-1"/>
    <property type="match status" value="1"/>
</dbReference>
<evidence type="ECO:0000256" key="3">
    <source>
        <dbReference type="ARBA" id="ARBA00022801"/>
    </source>
</evidence>
<keyword evidence="4" id="KW-0255">Endonuclease</keyword>
<sequence length="118" mass="13581">MIYDLHNLVPAIGQVNALRSNDLYMDLDDGAASTVHFGQCQAKDSPNGFEPPDYRKGDVARIWFYMEDRYALQIPADTRRTLIEWHRADPVSQEEIDRNRLIFITQGNVNPFVSLNLQ</sequence>
<evidence type="ECO:0000256" key="1">
    <source>
        <dbReference type="ARBA" id="ARBA00006429"/>
    </source>
</evidence>
<keyword evidence="2" id="KW-0540">Nuclease</keyword>
<dbReference type="InterPro" id="IPR007346">
    <property type="entry name" value="Endonuclease-I"/>
</dbReference>
<dbReference type="InterPro" id="IPR044925">
    <property type="entry name" value="His-Me_finger_sf"/>
</dbReference>
<geneLocation type="plasmid" evidence="5"/>
<name>A0AB72UJR8_9PROT</name>
<comment type="similarity">
    <text evidence="1">Belongs to the EndA/NucM nuclease family.</text>
</comment>
<accession>A0AB72UJR8</accession>
<protein>
    <submittedName>
        <fullName evidence="4">DNA-specific endonuclease I</fullName>
    </submittedName>
</protein>
<keyword evidence="4" id="KW-0614">Plasmid</keyword>
<dbReference type="KEGG" id="txi:TH3_21788"/>
<keyword evidence="3" id="KW-0378">Hydrolase</keyword>